<dbReference type="OrthoDB" id="4895341at2759"/>
<dbReference type="InterPro" id="IPR036736">
    <property type="entry name" value="ACP-like_sf"/>
</dbReference>
<sequence>MVIDRQCTAQLPKFNTPLPEIGPSNAAYMLFTSGSTERPKGIVVEHQNLASSSFSQGGQFKINQSTRVLQFAAYTFDISCADIFITLQRGTTICIPSEYECINDLTSAATKYRADWMSIMPTVAQPIDPESVPSLRTLVDLQRLLSTLQLIAVLALSNISGRGVPEHEQLKPLRGKDNQAASDQIATIRQLLEERLPDYMIPTVWICVETMTLTRYGKMDGTAVAKWAENFDHEAYQDLLLDSNEYDTKVESAVAVSGQATVIPTLASQVLGIPVIPMNRCFFGLGGDSITAMQLRIKARAAGIDLSVRDILKAKTLFGMAEAATPLNSISPFPIAEIDVP</sequence>
<dbReference type="PANTHER" id="PTHR45527">
    <property type="entry name" value="NONRIBOSOMAL PEPTIDE SYNTHETASE"/>
    <property type="match status" value="1"/>
</dbReference>
<reference evidence="5 6" key="1">
    <citation type="submission" date="2020-07" db="EMBL/GenBank/DDBJ databases">
        <title>Telomere length de novo assembly of all 7 chromosomes of the fungus, Metarhizium brunneum, using a novel assembly pipeline.</title>
        <authorList>
            <person name="Saud z."/>
            <person name="Kortsinoglou A."/>
            <person name="Kouvelis V.N."/>
            <person name="Butt T.M."/>
        </authorList>
    </citation>
    <scope>NUCLEOTIDE SEQUENCE [LARGE SCALE GENOMIC DNA]</scope>
    <source>
        <strain evidence="5 6">4556</strain>
    </source>
</reference>
<dbReference type="KEGG" id="mbrn:26246758"/>
<dbReference type="Pfam" id="PF00501">
    <property type="entry name" value="AMP-binding"/>
    <property type="match status" value="1"/>
</dbReference>
<dbReference type="Pfam" id="PF00550">
    <property type="entry name" value="PP-binding"/>
    <property type="match status" value="1"/>
</dbReference>
<organism evidence="5 6">
    <name type="scientific">Metarhizium brunneum</name>
    <dbReference type="NCBI Taxonomy" id="500148"/>
    <lineage>
        <taxon>Eukaryota</taxon>
        <taxon>Fungi</taxon>
        <taxon>Dikarya</taxon>
        <taxon>Ascomycota</taxon>
        <taxon>Pezizomycotina</taxon>
        <taxon>Sordariomycetes</taxon>
        <taxon>Hypocreomycetidae</taxon>
        <taxon>Hypocreales</taxon>
        <taxon>Clavicipitaceae</taxon>
        <taxon>Metarhizium</taxon>
    </lineage>
</organism>
<dbReference type="InterPro" id="IPR000873">
    <property type="entry name" value="AMP-dep_synth/lig_dom"/>
</dbReference>
<dbReference type="Gene3D" id="1.10.1200.10">
    <property type="entry name" value="ACP-like"/>
    <property type="match status" value="1"/>
</dbReference>
<dbReference type="AlphaFoldDB" id="A0A7D5YV98"/>
<dbReference type="PROSITE" id="PS50075">
    <property type="entry name" value="CARRIER"/>
    <property type="match status" value="1"/>
</dbReference>
<dbReference type="GO" id="GO:0016874">
    <property type="term" value="F:ligase activity"/>
    <property type="evidence" value="ECO:0007669"/>
    <property type="project" value="UniProtKB-KW"/>
</dbReference>
<dbReference type="Gene3D" id="3.30.300.30">
    <property type="match status" value="1"/>
</dbReference>
<dbReference type="EMBL" id="CP058934">
    <property type="protein sequence ID" value="QLI70061.1"/>
    <property type="molecule type" value="Genomic_DNA"/>
</dbReference>
<accession>A0A7D5YV98</accession>
<feature type="domain" description="Carrier" evidence="4">
    <location>
        <begin position="254"/>
        <end position="328"/>
    </location>
</feature>
<dbReference type="GO" id="GO:0044550">
    <property type="term" value="P:secondary metabolite biosynthetic process"/>
    <property type="evidence" value="ECO:0007669"/>
    <property type="project" value="TreeGrafter"/>
</dbReference>
<dbReference type="SUPFAM" id="SSF47336">
    <property type="entry name" value="ACP-like"/>
    <property type="match status" value="1"/>
</dbReference>
<evidence type="ECO:0000256" key="1">
    <source>
        <dbReference type="ARBA" id="ARBA00022450"/>
    </source>
</evidence>
<dbReference type="GeneID" id="26246758"/>
<keyword evidence="1" id="KW-0596">Phosphopantetheine</keyword>
<dbReference type="InterPro" id="IPR009081">
    <property type="entry name" value="PP-bd_ACP"/>
</dbReference>
<dbReference type="GO" id="GO:0043041">
    <property type="term" value="P:amino acid activation for nonribosomal peptide biosynthetic process"/>
    <property type="evidence" value="ECO:0007669"/>
    <property type="project" value="TreeGrafter"/>
</dbReference>
<dbReference type="RefSeq" id="XP_065986932.1">
    <property type="nucleotide sequence ID" value="XM_066130549.1"/>
</dbReference>
<protein>
    <submittedName>
        <fullName evidence="5">Nonribosomal peptide synthetase TES</fullName>
    </submittedName>
</protein>
<evidence type="ECO:0000256" key="2">
    <source>
        <dbReference type="ARBA" id="ARBA00022553"/>
    </source>
</evidence>
<dbReference type="GO" id="GO:0005737">
    <property type="term" value="C:cytoplasm"/>
    <property type="evidence" value="ECO:0007669"/>
    <property type="project" value="TreeGrafter"/>
</dbReference>
<name>A0A7D5YV98_9HYPO</name>
<evidence type="ECO:0000259" key="4">
    <source>
        <dbReference type="PROSITE" id="PS50075"/>
    </source>
</evidence>
<keyword evidence="3" id="KW-0436">Ligase</keyword>
<dbReference type="GO" id="GO:0031177">
    <property type="term" value="F:phosphopantetheine binding"/>
    <property type="evidence" value="ECO:0007669"/>
    <property type="project" value="TreeGrafter"/>
</dbReference>
<dbReference type="Proteomes" id="UP000510686">
    <property type="component" value="Chromosome 3"/>
</dbReference>
<keyword evidence="2" id="KW-0597">Phosphoprotein</keyword>
<evidence type="ECO:0000256" key="3">
    <source>
        <dbReference type="ARBA" id="ARBA00022598"/>
    </source>
</evidence>
<dbReference type="SUPFAM" id="SSF56801">
    <property type="entry name" value="Acetyl-CoA synthetase-like"/>
    <property type="match status" value="2"/>
</dbReference>
<dbReference type="Gene3D" id="3.40.50.12780">
    <property type="entry name" value="N-terminal domain of ligase-like"/>
    <property type="match status" value="1"/>
</dbReference>
<dbReference type="InterPro" id="IPR042099">
    <property type="entry name" value="ANL_N_sf"/>
</dbReference>
<gene>
    <name evidence="5" type="primary">TES</name>
    <name evidence="5" type="ORF">G6M90_00g052690</name>
</gene>
<proteinExistence type="predicted"/>
<evidence type="ECO:0000313" key="5">
    <source>
        <dbReference type="EMBL" id="QLI70061.1"/>
    </source>
</evidence>
<dbReference type="PANTHER" id="PTHR45527:SF1">
    <property type="entry name" value="FATTY ACID SYNTHASE"/>
    <property type="match status" value="1"/>
</dbReference>
<dbReference type="InterPro" id="IPR045851">
    <property type="entry name" value="AMP-bd_C_sf"/>
</dbReference>
<evidence type="ECO:0000313" key="6">
    <source>
        <dbReference type="Proteomes" id="UP000510686"/>
    </source>
</evidence>
<keyword evidence="6" id="KW-1185">Reference proteome</keyword>